<feature type="transmembrane region" description="Helical" evidence="1">
    <location>
        <begin position="43"/>
        <end position="68"/>
    </location>
</feature>
<accession>A0A0D8XV83</accession>
<keyword evidence="1" id="KW-1133">Transmembrane helix</keyword>
<protein>
    <submittedName>
        <fullName evidence="2">Uncharacterized protein</fullName>
    </submittedName>
</protein>
<gene>
    <name evidence="2" type="ORF">DICVIV_07653</name>
</gene>
<proteinExistence type="predicted"/>
<dbReference type="Proteomes" id="UP000053766">
    <property type="component" value="Unassembled WGS sequence"/>
</dbReference>
<keyword evidence="1" id="KW-0812">Transmembrane</keyword>
<dbReference type="OrthoDB" id="5832893at2759"/>
<keyword evidence="3" id="KW-1185">Reference proteome</keyword>
<name>A0A0D8XV83_DICVI</name>
<evidence type="ECO:0000256" key="1">
    <source>
        <dbReference type="SAM" id="Phobius"/>
    </source>
</evidence>
<reference evidence="3" key="2">
    <citation type="journal article" date="2016" name="Sci. Rep.">
        <title>Dictyocaulus viviparus genome, variome and transcriptome elucidate lungworm biology and support future intervention.</title>
        <authorList>
            <person name="McNulty S.N."/>
            <person name="Strube C."/>
            <person name="Rosa B.A."/>
            <person name="Martin J.C."/>
            <person name="Tyagi R."/>
            <person name="Choi Y.J."/>
            <person name="Wang Q."/>
            <person name="Hallsworth Pepin K."/>
            <person name="Zhang X."/>
            <person name="Ozersky P."/>
            <person name="Wilson R.K."/>
            <person name="Sternberg P.W."/>
            <person name="Gasser R.B."/>
            <person name="Mitreva M."/>
        </authorList>
    </citation>
    <scope>NUCLEOTIDE SEQUENCE [LARGE SCALE GENOMIC DNA]</scope>
    <source>
        <strain evidence="3">HannoverDv2000</strain>
    </source>
</reference>
<organism evidence="2 3">
    <name type="scientific">Dictyocaulus viviparus</name>
    <name type="common">Bovine lungworm</name>
    <dbReference type="NCBI Taxonomy" id="29172"/>
    <lineage>
        <taxon>Eukaryota</taxon>
        <taxon>Metazoa</taxon>
        <taxon>Ecdysozoa</taxon>
        <taxon>Nematoda</taxon>
        <taxon>Chromadorea</taxon>
        <taxon>Rhabditida</taxon>
        <taxon>Rhabditina</taxon>
        <taxon>Rhabditomorpha</taxon>
        <taxon>Strongyloidea</taxon>
        <taxon>Metastrongylidae</taxon>
        <taxon>Dictyocaulus</taxon>
    </lineage>
</organism>
<reference evidence="2 3" key="1">
    <citation type="submission" date="2013-11" db="EMBL/GenBank/DDBJ databases">
        <title>Draft genome of the bovine lungworm Dictyocaulus viviparus.</title>
        <authorList>
            <person name="Mitreva M."/>
        </authorList>
    </citation>
    <scope>NUCLEOTIDE SEQUENCE [LARGE SCALE GENOMIC DNA]</scope>
    <source>
        <strain evidence="2 3">HannoverDv2000</strain>
    </source>
</reference>
<dbReference type="AlphaFoldDB" id="A0A0D8XV83"/>
<sequence>MQKFLAVACQSLNVQRNRATYYHQRNRFIPVALRRFFLRYPRAHLYITLGILCCAMLSPLVPSFYYFFKLSPAEFDEYVKARRALVRERQRYGTNLWIPFYSAGEPSKETQSNE</sequence>
<dbReference type="STRING" id="29172.A0A0D8XV83"/>
<evidence type="ECO:0000313" key="3">
    <source>
        <dbReference type="Proteomes" id="UP000053766"/>
    </source>
</evidence>
<dbReference type="EMBL" id="KN716361">
    <property type="protein sequence ID" value="KJH46266.1"/>
    <property type="molecule type" value="Genomic_DNA"/>
</dbReference>
<evidence type="ECO:0000313" key="2">
    <source>
        <dbReference type="EMBL" id="KJH46266.1"/>
    </source>
</evidence>
<keyword evidence="1" id="KW-0472">Membrane</keyword>